<dbReference type="SUPFAM" id="SSF56281">
    <property type="entry name" value="Metallo-hydrolase/oxidoreductase"/>
    <property type="match status" value="1"/>
</dbReference>
<dbReference type="InterPro" id="IPR036866">
    <property type="entry name" value="RibonucZ/Hydroxyglut_hydro"/>
</dbReference>
<sequence>MRYSILASGSTGNALVVGTSRAHLLVDAGLSGKQIEAALQEVRISPASLDAILITHEHADHVKGVGVLARRYNLPVYANAATWEALGDALGPLRPEQRRVFETGEVLQFGDLFVESYGVSHDAAEPVGFCFYHGEQKLSLTTDLGYVSSRIKEKVAGSDVYIFEANHDVEMLRMGPYPWSVKRRILSDVGHLSNDDCGEALAEIIGGERPKVYLAHLSRDNNLMELARLTVQAILEENGLRVGEDLTLHDTYFDRPTRLDDLGEAPAARP</sequence>
<keyword evidence="2" id="KW-0378">Hydrolase</keyword>
<dbReference type="InterPro" id="IPR052533">
    <property type="entry name" value="WalJ/YycJ-like"/>
</dbReference>
<dbReference type="GO" id="GO:0016787">
    <property type="term" value="F:hydrolase activity"/>
    <property type="evidence" value="ECO:0007669"/>
    <property type="project" value="UniProtKB-KW"/>
</dbReference>
<name>A0A8J3B983_9BACI</name>
<reference evidence="2" key="1">
    <citation type="journal article" date="2014" name="Int. J. Syst. Evol. Microbiol.">
        <title>Complete genome sequence of Corynebacterium casei LMG S-19264T (=DSM 44701T), isolated from a smear-ripened cheese.</title>
        <authorList>
            <consortium name="US DOE Joint Genome Institute (JGI-PGF)"/>
            <person name="Walter F."/>
            <person name="Albersmeier A."/>
            <person name="Kalinowski J."/>
            <person name="Ruckert C."/>
        </authorList>
    </citation>
    <scope>NUCLEOTIDE SEQUENCE</scope>
    <source>
        <strain evidence="2">JCM 14719</strain>
    </source>
</reference>
<dbReference type="SMART" id="SM00849">
    <property type="entry name" value="Lactamase_B"/>
    <property type="match status" value="1"/>
</dbReference>
<dbReference type="EMBL" id="BMOF01000012">
    <property type="protein sequence ID" value="GGJ97126.1"/>
    <property type="molecule type" value="Genomic_DNA"/>
</dbReference>
<accession>A0A8J3B983</accession>
<evidence type="ECO:0000259" key="1">
    <source>
        <dbReference type="SMART" id="SM00849"/>
    </source>
</evidence>
<evidence type="ECO:0000313" key="3">
    <source>
        <dbReference type="Proteomes" id="UP000637720"/>
    </source>
</evidence>
<organism evidence="2 3">
    <name type="scientific">Calditerricola satsumensis</name>
    <dbReference type="NCBI Taxonomy" id="373054"/>
    <lineage>
        <taxon>Bacteria</taxon>
        <taxon>Bacillati</taxon>
        <taxon>Bacillota</taxon>
        <taxon>Bacilli</taxon>
        <taxon>Bacillales</taxon>
        <taxon>Bacillaceae</taxon>
        <taxon>Calditerricola</taxon>
    </lineage>
</organism>
<evidence type="ECO:0000313" key="2">
    <source>
        <dbReference type="EMBL" id="GGJ97126.1"/>
    </source>
</evidence>
<dbReference type="CDD" id="cd07733">
    <property type="entry name" value="YycJ-like_MBL-fold"/>
    <property type="match status" value="1"/>
</dbReference>
<dbReference type="PANTHER" id="PTHR47619">
    <property type="entry name" value="METALLO-HYDROLASE YYCJ-RELATED"/>
    <property type="match status" value="1"/>
</dbReference>
<comment type="caution">
    <text evidence="2">The sequence shown here is derived from an EMBL/GenBank/DDBJ whole genome shotgun (WGS) entry which is preliminary data.</text>
</comment>
<protein>
    <submittedName>
        <fullName evidence="2">MBL fold hydrolase</fullName>
    </submittedName>
</protein>
<feature type="domain" description="Metallo-beta-lactamase" evidence="1">
    <location>
        <begin position="11"/>
        <end position="216"/>
    </location>
</feature>
<dbReference type="RefSeq" id="WP_054669876.1">
    <property type="nucleotide sequence ID" value="NZ_BMOF01000012.1"/>
</dbReference>
<dbReference type="Gene3D" id="3.60.15.10">
    <property type="entry name" value="Ribonuclease Z/Hydroxyacylglutathione hydrolase-like"/>
    <property type="match status" value="1"/>
</dbReference>
<dbReference type="PANTHER" id="PTHR47619:SF1">
    <property type="entry name" value="EXODEOXYRIBONUCLEASE WALJ"/>
    <property type="match status" value="1"/>
</dbReference>
<dbReference type="Proteomes" id="UP000637720">
    <property type="component" value="Unassembled WGS sequence"/>
</dbReference>
<gene>
    <name evidence="2" type="ORF">GCM10007043_08690</name>
</gene>
<dbReference type="AlphaFoldDB" id="A0A8J3B983"/>
<dbReference type="InterPro" id="IPR001279">
    <property type="entry name" value="Metallo-B-lactamas"/>
</dbReference>
<dbReference type="InterPro" id="IPR058121">
    <property type="entry name" value="WalJ/YycJ"/>
</dbReference>
<dbReference type="Pfam" id="PF12706">
    <property type="entry name" value="Lactamase_B_2"/>
    <property type="match status" value="1"/>
</dbReference>
<proteinExistence type="predicted"/>
<reference evidence="2" key="2">
    <citation type="submission" date="2020-09" db="EMBL/GenBank/DDBJ databases">
        <authorList>
            <person name="Sun Q."/>
            <person name="Ohkuma M."/>
        </authorList>
    </citation>
    <scope>NUCLEOTIDE SEQUENCE</scope>
    <source>
        <strain evidence="2">JCM 14719</strain>
    </source>
</reference>
<keyword evidence="3" id="KW-1185">Reference proteome</keyword>